<evidence type="ECO:0000259" key="2">
    <source>
        <dbReference type="Pfam" id="PF11926"/>
    </source>
</evidence>
<protein>
    <recommendedName>
        <fullName evidence="2">DUF3444 domain-containing protein</fullName>
    </recommendedName>
</protein>
<dbReference type="PANTHER" id="PTHR45089:SF30">
    <property type="entry name" value="DUF3444 DOMAIN-CONTAINING PROTEIN"/>
    <property type="match status" value="1"/>
</dbReference>
<reference evidence="3" key="1">
    <citation type="submission" date="2023-12" db="EMBL/GenBank/DDBJ databases">
        <title>Genome assembly of Anisodus tanguticus.</title>
        <authorList>
            <person name="Wang Y.-J."/>
        </authorList>
    </citation>
    <scope>NUCLEOTIDE SEQUENCE</scope>
    <source>
        <strain evidence="3">KB-2021</strain>
        <tissue evidence="3">Leaf</tissue>
    </source>
</reference>
<accession>A0AAE1QUN7</accession>
<evidence type="ECO:0000256" key="1">
    <source>
        <dbReference type="SAM" id="MobiDB-lite"/>
    </source>
</evidence>
<comment type="caution">
    <text evidence="3">The sequence shown here is derived from an EMBL/GenBank/DDBJ whole genome shotgun (WGS) entry which is preliminary data.</text>
</comment>
<dbReference type="InterPro" id="IPR024593">
    <property type="entry name" value="DUF3444"/>
</dbReference>
<feature type="region of interest" description="Disordered" evidence="1">
    <location>
        <begin position="1"/>
        <end position="144"/>
    </location>
</feature>
<gene>
    <name evidence="3" type="ORF">RND71_041036</name>
</gene>
<feature type="domain" description="DUF3444" evidence="2">
    <location>
        <begin position="153"/>
        <end position="338"/>
    </location>
</feature>
<dbReference type="PANTHER" id="PTHR45089">
    <property type="entry name" value="DNAJ HEAT SHOCK AMINO-TERMINAL DOMAIN PROTEIN-RELATED"/>
    <property type="match status" value="1"/>
</dbReference>
<sequence>MGGMREGAAMTNLDCKSRKRSRKQMVELGERDDTSISVEKEDVEIENGNNPPAGQGTGVDGYGDRRQHVSYIKGVSDDKNDLASPLKKAWAHQSAGDSKPRKKNAVGGDDQKHAGVTRSCSNSVERFNQNGVGLPEGDGKTTTPRLGQLTNRLLDRHQIWAVYDMLDGMPRLYAHIRKVFSPEKMKLRWLVPHPEDQMESAWVRVDLPVGCGKFRSGGIGYTSDLLTFSHQVQCEKGERGSYIIYPRKGKAWALFKDWDIHWSSSQKNHREYKYEVVEILSDYVKNVGVKVGYLDKLTGFVCLFQQTRLTVVGSFFIKPKELYKFSHQIPSFKMTGTEGEGVPVRSFELDPASLPVEPDDIWYPGKFKETEALESLNL</sequence>
<keyword evidence="4" id="KW-1185">Reference proteome</keyword>
<dbReference type="AlphaFoldDB" id="A0AAE1QUN7"/>
<dbReference type="Proteomes" id="UP001291623">
    <property type="component" value="Unassembled WGS sequence"/>
</dbReference>
<evidence type="ECO:0000313" key="3">
    <source>
        <dbReference type="EMBL" id="KAK4339574.1"/>
    </source>
</evidence>
<feature type="compositionally biased region" description="Basic and acidic residues" evidence="1">
    <location>
        <begin position="24"/>
        <end position="40"/>
    </location>
</feature>
<feature type="compositionally biased region" description="Polar residues" evidence="1">
    <location>
        <begin position="118"/>
        <end position="131"/>
    </location>
</feature>
<proteinExistence type="predicted"/>
<dbReference type="EMBL" id="JAVYJV010000023">
    <property type="protein sequence ID" value="KAK4339574.1"/>
    <property type="molecule type" value="Genomic_DNA"/>
</dbReference>
<organism evidence="3 4">
    <name type="scientific">Anisodus tanguticus</name>
    <dbReference type="NCBI Taxonomy" id="243964"/>
    <lineage>
        <taxon>Eukaryota</taxon>
        <taxon>Viridiplantae</taxon>
        <taxon>Streptophyta</taxon>
        <taxon>Embryophyta</taxon>
        <taxon>Tracheophyta</taxon>
        <taxon>Spermatophyta</taxon>
        <taxon>Magnoliopsida</taxon>
        <taxon>eudicotyledons</taxon>
        <taxon>Gunneridae</taxon>
        <taxon>Pentapetalae</taxon>
        <taxon>asterids</taxon>
        <taxon>lamiids</taxon>
        <taxon>Solanales</taxon>
        <taxon>Solanaceae</taxon>
        <taxon>Solanoideae</taxon>
        <taxon>Hyoscyameae</taxon>
        <taxon>Anisodus</taxon>
    </lineage>
</organism>
<name>A0AAE1QUN7_9SOLA</name>
<dbReference type="Pfam" id="PF11926">
    <property type="entry name" value="DUF3444"/>
    <property type="match status" value="1"/>
</dbReference>
<evidence type="ECO:0000313" key="4">
    <source>
        <dbReference type="Proteomes" id="UP001291623"/>
    </source>
</evidence>